<dbReference type="InterPro" id="IPR014729">
    <property type="entry name" value="Rossmann-like_a/b/a_fold"/>
</dbReference>
<dbReference type="RefSeq" id="WP_067228779.1">
    <property type="nucleotide sequence ID" value="NZ_KQ948549.1"/>
</dbReference>
<dbReference type="InterPro" id="IPR006015">
    <property type="entry name" value="Universal_stress_UspA"/>
</dbReference>
<accession>A0A101R387</accession>
<dbReference type="EMBL" id="LMWS01000007">
    <property type="protein sequence ID" value="KUN40701.1"/>
    <property type="molecule type" value="Genomic_DNA"/>
</dbReference>
<proteinExistence type="inferred from homology"/>
<comment type="similarity">
    <text evidence="1">Belongs to the universal stress protein A family.</text>
</comment>
<dbReference type="PANTHER" id="PTHR46553">
    <property type="entry name" value="ADENINE NUCLEOTIDE ALPHA HYDROLASES-LIKE SUPERFAMILY PROTEIN"/>
    <property type="match status" value="1"/>
</dbReference>
<evidence type="ECO:0000313" key="4">
    <source>
        <dbReference type="Proteomes" id="UP000053271"/>
    </source>
</evidence>
<evidence type="ECO:0000259" key="2">
    <source>
        <dbReference type="Pfam" id="PF00582"/>
    </source>
</evidence>
<dbReference type="Gene3D" id="3.40.50.620">
    <property type="entry name" value="HUPs"/>
    <property type="match status" value="2"/>
</dbReference>
<reference evidence="3 4" key="1">
    <citation type="submission" date="2015-10" db="EMBL/GenBank/DDBJ databases">
        <title>Draft genome sequence of Streptomyces longwoodensis DSM 41677, type strain for the species Streptomyces longwoodensis.</title>
        <authorList>
            <person name="Ruckert C."/>
            <person name="Winkler A."/>
            <person name="Kalinowski J."/>
            <person name="Kampfer P."/>
            <person name="Glaeser S."/>
        </authorList>
    </citation>
    <scope>NUCLEOTIDE SEQUENCE [LARGE SCALE GENOMIC DNA]</scope>
    <source>
        <strain evidence="3 4">DSM 41677</strain>
    </source>
</reference>
<dbReference type="GeneID" id="91423958"/>
<sequence>MELPVVVGVDGSEPSLRATDWAADEAVLRGLPLRVVYASLWERYEGPALAGDPGRPAEELLAEDIVDTAGRRVQRRQPDLKVTADLVPEEAEHALVRESAGATLLVVGSRGRSGIAETLLGSVSMAVAARADCPVVVLRGSHDNQAVTAARGGVVVGVGDGAEVRTVLTFAAEEARLRGVPLHAVRAWTCPAHEAVDHPLIAGEPARSYEQSAADELEAALAVLAPEPTVHRHTAEGRARRVLAGASREADLLVVGVRRRSDHYVPRLGRTVHALLHRCVCPVAVVPHR</sequence>
<organism evidence="3 4">
    <name type="scientific">Streptomyces longwoodensis</name>
    <dbReference type="NCBI Taxonomy" id="68231"/>
    <lineage>
        <taxon>Bacteria</taxon>
        <taxon>Bacillati</taxon>
        <taxon>Actinomycetota</taxon>
        <taxon>Actinomycetes</taxon>
        <taxon>Kitasatosporales</taxon>
        <taxon>Streptomycetaceae</taxon>
        <taxon>Streptomyces</taxon>
    </lineage>
</organism>
<protein>
    <submittedName>
        <fullName evidence="3">Universal stress protein</fullName>
    </submittedName>
</protein>
<dbReference type="SUPFAM" id="SSF52402">
    <property type="entry name" value="Adenine nucleotide alpha hydrolases-like"/>
    <property type="match status" value="2"/>
</dbReference>
<dbReference type="InterPro" id="IPR006016">
    <property type="entry name" value="UspA"/>
</dbReference>
<dbReference type="STRING" id="68231.AQJ30_04910"/>
<keyword evidence="4" id="KW-1185">Reference proteome</keyword>
<dbReference type="PRINTS" id="PR01438">
    <property type="entry name" value="UNVRSLSTRESS"/>
</dbReference>
<feature type="domain" description="UspA" evidence="2">
    <location>
        <begin position="154"/>
        <end position="287"/>
    </location>
</feature>
<dbReference type="Pfam" id="PF00582">
    <property type="entry name" value="Usp"/>
    <property type="match status" value="2"/>
</dbReference>
<gene>
    <name evidence="3" type="ORF">AQJ30_04910</name>
</gene>
<evidence type="ECO:0000313" key="3">
    <source>
        <dbReference type="EMBL" id="KUN40701.1"/>
    </source>
</evidence>
<name>A0A101R387_9ACTN</name>
<dbReference type="AlphaFoldDB" id="A0A101R387"/>
<dbReference type="PANTHER" id="PTHR46553:SF3">
    <property type="entry name" value="ADENINE NUCLEOTIDE ALPHA HYDROLASES-LIKE SUPERFAMILY PROTEIN"/>
    <property type="match status" value="1"/>
</dbReference>
<feature type="domain" description="UspA" evidence="2">
    <location>
        <begin position="5"/>
        <end position="139"/>
    </location>
</feature>
<evidence type="ECO:0000256" key="1">
    <source>
        <dbReference type="ARBA" id="ARBA00008791"/>
    </source>
</evidence>
<dbReference type="Proteomes" id="UP000053271">
    <property type="component" value="Unassembled WGS sequence"/>
</dbReference>
<comment type="caution">
    <text evidence="3">The sequence shown here is derived from an EMBL/GenBank/DDBJ whole genome shotgun (WGS) entry which is preliminary data.</text>
</comment>